<keyword evidence="4 10" id="KW-0812">Transmembrane</keyword>
<dbReference type="GO" id="GO:0102965">
    <property type="term" value="F:alcohol-forming long-chain fatty acyl-CoA reductase activity"/>
    <property type="evidence" value="ECO:0007669"/>
    <property type="project" value="UniProtKB-EC"/>
</dbReference>
<dbReference type="FunFam" id="3.40.50.720:FF:000143">
    <property type="entry name" value="Fatty acyl-CoA reductase"/>
    <property type="match status" value="1"/>
</dbReference>
<reference evidence="13" key="1">
    <citation type="journal article" date="2021" name="Mol. Ecol. Resour.">
        <title>Apolygus lucorum genome provides insights into omnivorousness and mesophyll feeding.</title>
        <authorList>
            <person name="Liu Y."/>
            <person name="Liu H."/>
            <person name="Wang H."/>
            <person name="Huang T."/>
            <person name="Liu B."/>
            <person name="Yang B."/>
            <person name="Yin L."/>
            <person name="Li B."/>
            <person name="Zhang Y."/>
            <person name="Zhang S."/>
            <person name="Jiang F."/>
            <person name="Zhang X."/>
            <person name="Ren Y."/>
            <person name="Wang B."/>
            <person name="Wang S."/>
            <person name="Lu Y."/>
            <person name="Wu K."/>
            <person name="Fan W."/>
            <person name="Wang G."/>
        </authorList>
    </citation>
    <scope>NUCLEOTIDE SEQUENCE</scope>
    <source>
        <strain evidence="13">12Hb</strain>
    </source>
</reference>
<dbReference type="GO" id="GO:0035336">
    <property type="term" value="P:long-chain fatty-acyl-CoA metabolic process"/>
    <property type="evidence" value="ECO:0007669"/>
    <property type="project" value="TreeGrafter"/>
</dbReference>
<evidence type="ECO:0000313" key="13">
    <source>
        <dbReference type="EMBL" id="KAF6198670.1"/>
    </source>
</evidence>
<evidence type="ECO:0000256" key="6">
    <source>
        <dbReference type="ARBA" id="ARBA00022989"/>
    </source>
</evidence>
<feature type="domain" description="Fatty acyl-CoA reductase C-terminal" evidence="11">
    <location>
        <begin position="362"/>
        <end position="455"/>
    </location>
</feature>
<dbReference type="Gene3D" id="3.40.50.720">
    <property type="entry name" value="NAD(P)-binding Rossmann-like Domain"/>
    <property type="match status" value="1"/>
</dbReference>
<dbReference type="OrthoDB" id="429813at2759"/>
<evidence type="ECO:0000256" key="1">
    <source>
        <dbReference type="ARBA" id="ARBA00004141"/>
    </source>
</evidence>
<dbReference type="PANTHER" id="PTHR11011:SF60">
    <property type="entry name" value="FATTY ACYL-COA REDUCTASE-RELATED"/>
    <property type="match status" value="1"/>
</dbReference>
<dbReference type="EC" id="1.2.1.84" evidence="10"/>
<evidence type="ECO:0000259" key="12">
    <source>
        <dbReference type="Pfam" id="PF07993"/>
    </source>
</evidence>
<gene>
    <name evidence="13" type="ORF">GE061_008422</name>
</gene>
<evidence type="ECO:0000256" key="5">
    <source>
        <dbReference type="ARBA" id="ARBA00022857"/>
    </source>
</evidence>
<evidence type="ECO:0000256" key="2">
    <source>
        <dbReference type="ARBA" id="ARBA00005928"/>
    </source>
</evidence>
<dbReference type="EMBL" id="WIXP02000016">
    <property type="protein sequence ID" value="KAF6198670.1"/>
    <property type="molecule type" value="Genomic_DNA"/>
</dbReference>
<dbReference type="Pfam" id="PF03015">
    <property type="entry name" value="Sterile"/>
    <property type="match status" value="1"/>
</dbReference>
<dbReference type="Proteomes" id="UP000466442">
    <property type="component" value="Linkage Group LG16"/>
</dbReference>
<keyword evidence="3 10" id="KW-0444">Lipid biosynthesis</keyword>
<dbReference type="PANTHER" id="PTHR11011">
    <property type="entry name" value="MALE STERILITY PROTEIN 2-RELATED"/>
    <property type="match status" value="1"/>
</dbReference>
<evidence type="ECO:0000256" key="4">
    <source>
        <dbReference type="ARBA" id="ARBA00022692"/>
    </source>
</evidence>
<keyword evidence="8 10" id="KW-0472">Membrane</keyword>
<sequence length="499" mass="57370">MSQIDIRGAFDGQNVFITGFTGFVGKVLTEKLLRSCSQVKHIYVLMREKKGKSIAERLEEILSDPLFSVLEKNEPKFRHRITPLTGDCALPGLGLSPKERQLLVDEVGIVFHGAATVRFDEQLKVAFNINIRGTREVLDIAREMKNLKGFIHVSTAYANCHKNEIEERLYESPYDVKKLEDMLNTLDEDILASIQPKLLGKWPNTYAFTKAVAEHVVHDHGRGIPRIIFRPAIVVGTDREPVIGWTDNVYGPTGLVVGAGCGLLHSIYADTNMTANIVPVDYLVNALITAAAAVIHDQPRNGKEEVKIYNYVSCKDNPLKWAEFKRLIEIHGKDVPPMKAVWCYFLTIHKVWITHFICILLFHYLPALIMDSITWITRSNNPNMYQIYKKVDKYGEVLAFFATRDWQFTNQNVHELLERVPEKDREEFTFDIGKLDWSKFFYNYIRGLRVYLLKDGWETLPRAQIKWRRFVIAHQIIKYVSLLIIARLAWMIASPLFSS</sequence>
<dbReference type="SUPFAM" id="SSF51735">
    <property type="entry name" value="NAD(P)-binding Rossmann-fold domains"/>
    <property type="match status" value="1"/>
</dbReference>
<accession>A0A6A4IVW8</accession>
<dbReference type="InterPro" id="IPR013120">
    <property type="entry name" value="FAR_NAD-bd"/>
</dbReference>
<dbReference type="CDD" id="cd09071">
    <property type="entry name" value="FAR_C"/>
    <property type="match status" value="1"/>
</dbReference>
<organism evidence="13 14">
    <name type="scientific">Apolygus lucorum</name>
    <name type="common">Small green plant bug</name>
    <name type="synonym">Lygocoris lucorum</name>
    <dbReference type="NCBI Taxonomy" id="248454"/>
    <lineage>
        <taxon>Eukaryota</taxon>
        <taxon>Metazoa</taxon>
        <taxon>Ecdysozoa</taxon>
        <taxon>Arthropoda</taxon>
        <taxon>Hexapoda</taxon>
        <taxon>Insecta</taxon>
        <taxon>Pterygota</taxon>
        <taxon>Neoptera</taxon>
        <taxon>Paraneoptera</taxon>
        <taxon>Hemiptera</taxon>
        <taxon>Heteroptera</taxon>
        <taxon>Panheteroptera</taxon>
        <taxon>Cimicomorpha</taxon>
        <taxon>Miridae</taxon>
        <taxon>Mirini</taxon>
        <taxon>Apolygus</taxon>
    </lineage>
</organism>
<evidence type="ECO:0000256" key="10">
    <source>
        <dbReference type="RuleBase" id="RU363097"/>
    </source>
</evidence>
<keyword evidence="10" id="KW-0560">Oxidoreductase</keyword>
<feature type="transmembrane region" description="Helical" evidence="10">
    <location>
        <begin position="352"/>
        <end position="376"/>
    </location>
</feature>
<dbReference type="GO" id="GO:0016020">
    <property type="term" value="C:membrane"/>
    <property type="evidence" value="ECO:0007669"/>
    <property type="project" value="UniProtKB-SubCell"/>
</dbReference>
<evidence type="ECO:0000256" key="8">
    <source>
        <dbReference type="ARBA" id="ARBA00023136"/>
    </source>
</evidence>
<protein>
    <recommendedName>
        <fullName evidence="10">Fatty acyl-CoA reductase</fullName>
        <ecNumber evidence="10">1.2.1.84</ecNumber>
    </recommendedName>
</protein>
<evidence type="ECO:0000256" key="3">
    <source>
        <dbReference type="ARBA" id="ARBA00022516"/>
    </source>
</evidence>
<dbReference type="GO" id="GO:0005777">
    <property type="term" value="C:peroxisome"/>
    <property type="evidence" value="ECO:0007669"/>
    <property type="project" value="TreeGrafter"/>
</dbReference>
<comment type="caution">
    <text evidence="13">The sequence shown here is derived from an EMBL/GenBank/DDBJ whole genome shotgun (WGS) entry which is preliminary data.</text>
</comment>
<feature type="transmembrane region" description="Helical" evidence="10">
    <location>
        <begin position="476"/>
        <end position="497"/>
    </location>
</feature>
<dbReference type="Pfam" id="PF07993">
    <property type="entry name" value="NAD_binding_4"/>
    <property type="match status" value="1"/>
</dbReference>
<keyword evidence="7 10" id="KW-0443">Lipid metabolism</keyword>
<keyword evidence="5 10" id="KW-0521">NADP</keyword>
<dbReference type="CDD" id="cd05236">
    <property type="entry name" value="FAR-N_SDR_e"/>
    <property type="match status" value="1"/>
</dbReference>
<dbReference type="InterPro" id="IPR026055">
    <property type="entry name" value="FAR"/>
</dbReference>
<dbReference type="AlphaFoldDB" id="A0A6A4IVW8"/>
<comment type="function">
    <text evidence="10">Catalyzes the reduction of fatty acyl-CoA to fatty alcohols.</text>
</comment>
<proteinExistence type="inferred from homology"/>
<evidence type="ECO:0000259" key="11">
    <source>
        <dbReference type="Pfam" id="PF03015"/>
    </source>
</evidence>
<evidence type="ECO:0000256" key="7">
    <source>
        <dbReference type="ARBA" id="ARBA00023098"/>
    </source>
</evidence>
<evidence type="ECO:0000256" key="9">
    <source>
        <dbReference type="ARBA" id="ARBA00052530"/>
    </source>
</evidence>
<comment type="catalytic activity">
    <reaction evidence="9 10">
        <text>a long-chain fatty acyl-CoA + 2 NADPH + 2 H(+) = a long-chain primary fatty alcohol + 2 NADP(+) + CoA</text>
        <dbReference type="Rhea" id="RHEA:52716"/>
        <dbReference type="ChEBI" id="CHEBI:15378"/>
        <dbReference type="ChEBI" id="CHEBI:57287"/>
        <dbReference type="ChEBI" id="CHEBI:57783"/>
        <dbReference type="ChEBI" id="CHEBI:58349"/>
        <dbReference type="ChEBI" id="CHEBI:77396"/>
        <dbReference type="ChEBI" id="CHEBI:83139"/>
        <dbReference type="EC" id="1.2.1.84"/>
    </reaction>
</comment>
<feature type="domain" description="Thioester reductase (TE)" evidence="12">
    <location>
        <begin position="17"/>
        <end position="286"/>
    </location>
</feature>
<dbReference type="GO" id="GO:0080019">
    <property type="term" value="F:alcohol-forming very long-chain fatty acyl-CoA reductase activity"/>
    <property type="evidence" value="ECO:0007669"/>
    <property type="project" value="InterPro"/>
</dbReference>
<keyword evidence="14" id="KW-1185">Reference proteome</keyword>
<dbReference type="InterPro" id="IPR033640">
    <property type="entry name" value="FAR_C"/>
</dbReference>
<comment type="similarity">
    <text evidence="2 10">Belongs to the fatty acyl-CoA reductase family.</text>
</comment>
<keyword evidence="6 10" id="KW-1133">Transmembrane helix</keyword>
<name>A0A6A4IVW8_APOLU</name>
<evidence type="ECO:0000313" key="14">
    <source>
        <dbReference type="Proteomes" id="UP000466442"/>
    </source>
</evidence>
<dbReference type="InterPro" id="IPR036291">
    <property type="entry name" value="NAD(P)-bd_dom_sf"/>
</dbReference>
<comment type="subcellular location">
    <subcellularLocation>
        <location evidence="1">Membrane</location>
        <topology evidence="1">Multi-pass membrane protein</topology>
    </subcellularLocation>
</comment>